<feature type="domain" description="BZIP" evidence="9">
    <location>
        <begin position="115"/>
        <end position="178"/>
    </location>
</feature>
<name>A0A9P7Y7K3_9HELO</name>
<evidence type="ECO:0000256" key="2">
    <source>
        <dbReference type="ARBA" id="ARBA00007163"/>
    </source>
</evidence>
<feature type="compositionally biased region" description="Polar residues" evidence="8">
    <location>
        <begin position="323"/>
        <end position="332"/>
    </location>
</feature>
<evidence type="ECO:0000256" key="1">
    <source>
        <dbReference type="ARBA" id="ARBA00004123"/>
    </source>
</evidence>
<comment type="subcellular location">
    <subcellularLocation>
        <location evidence="1">Nucleus</location>
    </subcellularLocation>
</comment>
<proteinExistence type="inferred from homology"/>
<keyword evidence="6" id="KW-0834">Unfolded protein response</keyword>
<evidence type="ECO:0000256" key="3">
    <source>
        <dbReference type="ARBA" id="ARBA00023015"/>
    </source>
</evidence>
<accession>A0A9P7Y7K3</accession>
<feature type="region of interest" description="Disordered" evidence="8">
    <location>
        <begin position="52"/>
        <end position="144"/>
    </location>
</feature>
<dbReference type="PANTHER" id="PTHR46714:SF6">
    <property type="entry name" value="TRANSCRIPTIONAL ACTIVATOR HAC1"/>
    <property type="match status" value="1"/>
</dbReference>
<reference evidence="10" key="1">
    <citation type="journal article" date="2021" name="IMA Fungus">
        <title>Genomic characterization of three marine fungi, including Emericellopsis atlantica sp. nov. with signatures of a generalist lifestyle and marine biomass degradation.</title>
        <authorList>
            <person name="Hagestad O.C."/>
            <person name="Hou L."/>
            <person name="Andersen J.H."/>
            <person name="Hansen E.H."/>
            <person name="Altermark B."/>
            <person name="Li C."/>
            <person name="Kuhnert E."/>
            <person name="Cox R.J."/>
            <person name="Crous P.W."/>
            <person name="Spatafora J.W."/>
            <person name="Lail K."/>
            <person name="Amirebrahimi M."/>
            <person name="Lipzen A."/>
            <person name="Pangilinan J."/>
            <person name="Andreopoulos W."/>
            <person name="Hayes R.D."/>
            <person name="Ng V."/>
            <person name="Grigoriev I.V."/>
            <person name="Jackson S.A."/>
            <person name="Sutton T.D.S."/>
            <person name="Dobson A.D.W."/>
            <person name="Rama T."/>
        </authorList>
    </citation>
    <scope>NUCLEOTIDE SEQUENCE</scope>
    <source>
        <strain evidence="10">TRa018bII</strain>
    </source>
</reference>
<evidence type="ECO:0000256" key="8">
    <source>
        <dbReference type="SAM" id="MobiDB-lite"/>
    </source>
</evidence>
<evidence type="ECO:0000259" key="9">
    <source>
        <dbReference type="PROSITE" id="PS50217"/>
    </source>
</evidence>
<dbReference type="OrthoDB" id="674948at2759"/>
<protein>
    <recommendedName>
        <fullName evidence="9">BZIP domain-containing protein</fullName>
    </recommendedName>
</protein>
<dbReference type="Proteomes" id="UP000824998">
    <property type="component" value="Unassembled WGS sequence"/>
</dbReference>
<dbReference type="PROSITE" id="PS50217">
    <property type="entry name" value="BZIP"/>
    <property type="match status" value="1"/>
</dbReference>
<dbReference type="SMART" id="SM00338">
    <property type="entry name" value="BRLZ"/>
    <property type="match status" value="1"/>
</dbReference>
<keyword evidence="7" id="KW-0539">Nucleus</keyword>
<keyword evidence="4" id="KW-0238">DNA-binding</keyword>
<dbReference type="GO" id="GO:0005634">
    <property type="term" value="C:nucleus"/>
    <property type="evidence" value="ECO:0007669"/>
    <property type="project" value="UniProtKB-SubCell"/>
</dbReference>
<dbReference type="InterPro" id="IPR044280">
    <property type="entry name" value="Hac1/HY5"/>
</dbReference>
<comment type="similarity">
    <text evidence="2">Belongs to the bZIP family.</text>
</comment>
<feature type="region of interest" description="Disordered" evidence="8">
    <location>
        <begin position="1"/>
        <end position="24"/>
    </location>
</feature>
<evidence type="ECO:0000256" key="6">
    <source>
        <dbReference type="ARBA" id="ARBA00023230"/>
    </source>
</evidence>
<evidence type="ECO:0000256" key="7">
    <source>
        <dbReference type="ARBA" id="ARBA00023242"/>
    </source>
</evidence>
<evidence type="ECO:0000313" key="11">
    <source>
        <dbReference type="Proteomes" id="UP000824998"/>
    </source>
</evidence>
<dbReference type="EMBL" id="MU252076">
    <property type="protein sequence ID" value="KAG9228107.1"/>
    <property type="molecule type" value="Genomic_DNA"/>
</dbReference>
<dbReference type="InterPro" id="IPR004827">
    <property type="entry name" value="bZIP"/>
</dbReference>
<feature type="compositionally biased region" description="Basic and acidic residues" evidence="8">
    <location>
        <begin position="307"/>
        <end position="322"/>
    </location>
</feature>
<keyword evidence="3" id="KW-0805">Transcription regulation</keyword>
<organism evidence="10 11">
    <name type="scientific">Amylocarpus encephaloides</name>
    <dbReference type="NCBI Taxonomy" id="45428"/>
    <lineage>
        <taxon>Eukaryota</taxon>
        <taxon>Fungi</taxon>
        <taxon>Dikarya</taxon>
        <taxon>Ascomycota</taxon>
        <taxon>Pezizomycotina</taxon>
        <taxon>Leotiomycetes</taxon>
        <taxon>Helotiales</taxon>
        <taxon>Helotiales incertae sedis</taxon>
        <taxon>Amylocarpus</taxon>
    </lineage>
</organism>
<feature type="compositionally biased region" description="Basic and acidic residues" evidence="8">
    <location>
        <begin position="109"/>
        <end position="123"/>
    </location>
</feature>
<sequence length="348" mass="38919">MSSAPRIKYEHSPADSLAESFSTPSTQYASLFDTTDTIDPIDIDTIDIMSPAMTPRSYEGDSMFGGSIRGESVLEDTPSTDKKPVKKRKSWGQQLPEPKTNLPPRKRAKTEDEKEQRRVERVLRNRRAAQSSRERKRQEVEALEAEKRDIERRNRDLEMQLAHMQAQNMKLQEELSNFTGSKPVAFAASPVSSSPHQEVHHADTPLTFSKPLFPPRAPENQHALSTQAISDLQAAVQTVNPASLSPEIRPHDFASYFDPSNLAASDLDFLENRVLPVADAFSRQYPDMVADNDNSFDDFNLDDFLHHDDQPASEMHSSDSHAETTASLQPQFGASLDGCDDRGIAVRV</sequence>
<dbReference type="GO" id="GO:0000981">
    <property type="term" value="F:DNA-binding transcription factor activity, RNA polymerase II-specific"/>
    <property type="evidence" value="ECO:0007669"/>
    <property type="project" value="InterPro"/>
</dbReference>
<dbReference type="PANTHER" id="PTHR46714">
    <property type="entry name" value="TRANSCRIPTIONAL ACTIVATOR HAC1"/>
    <property type="match status" value="1"/>
</dbReference>
<dbReference type="AlphaFoldDB" id="A0A9P7Y7K3"/>
<evidence type="ECO:0000256" key="5">
    <source>
        <dbReference type="ARBA" id="ARBA00023163"/>
    </source>
</evidence>
<dbReference type="GO" id="GO:0006986">
    <property type="term" value="P:response to unfolded protein"/>
    <property type="evidence" value="ECO:0007669"/>
    <property type="project" value="UniProtKB-KW"/>
</dbReference>
<dbReference type="InterPro" id="IPR046347">
    <property type="entry name" value="bZIP_sf"/>
</dbReference>
<keyword evidence="5" id="KW-0804">Transcription</keyword>
<feature type="compositionally biased region" description="Basic and acidic residues" evidence="8">
    <location>
        <begin position="132"/>
        <end position="144"/>
    </location>
</feature>
<feature type="region of interest" description="Disordered" evidence="8">
    <location>
        <begin position="307"/>
        <end position="334"/>
    </location>
</feature>
<evidence type="ECO:0000313" key="10">
    <source>
        <dbReference type="EMBL" id="KAG9228107.1"/>
    </source>
</evidence>
<keyword evidence="11" id="KW-1185">Reference proteome</keyword>
<dbReference type="GO" id="GO:0045944">
    <property type="term" value="P:positive regulation of transcription by RNA polymerase II"/>
    <property type="evidence" value="ECO:0007669"/>
    <property type="project" value="InterPro"/>
</dbReference>
<comment type="caution">
    <text evidence="10">The sequence shown here is derived from an EMBL/GenBank/DDBJ whole genome shotgun (WGS) entry which is preliminary data.</text>
</comment>
<dbReference type="Gene3D" id="1.20.5.170">
    <property type="match status" value="1"/>
</dbReference>
<gene>
    <name evidence="10" type="ORF">BJ875DRAFT_390110</name>
</gene>
<dbReference type="GO" id="GO:0003677">
    <property type="term" value="F:DNA binding"/>
    <property type="evidence" value="ECO:0007669"/>
    <property type="project" value="UniProtKB-KW"/>
</dbReference>
<dbReference type="SUPFAM" id="SSF57959">
    <property type="entry name" value="Leucine zipper domain"/>
    <property type="match status" value="1"/>
</dbReference>
<evidence type="ECO:0000256" key="4">
    <source>
        <dbReference type="ARBA" id="ARBA00023125"/>
    </source>
</evidence>